<dbReference type="AlphaFoldDB" id="A0A9W9ZZ09"/>
<feature type="region of interest" description="Disordered" evidence="1">
    <location>
        <begin position="21"/>
        <end position="105"/>
    </location>
</feature>
<gene>
    <name evidence="2" type="ORF">OS493_028052</name>
</gene>
<organism evidence="2 3">
    <name type="scientific">Desmophyllum pertusum</name>
    <dbReference type="NCBI Taxonomy" id="174260"/>
    <lineage>
        <taxon>Eukaryota</taxon>
        <taxon>Metazoa</taxon>
        <taxon>Cnidaria</taxon>
        <taxon>Anthozoa</taxon>
        <taxon>Hexacorallia</taxon>
        <taxon>Scleractinia</taxon>
        <taxon>Caryophylliina</taxon>
        <taxon>Caryophylliidae</taxon>
        <taxon>Desmophyllum</taxon>
    </lineage>
</organism>
<proteinExistence type="predicted"/>
<dbReference type="OrthoDB" id="27140at2759"/>
<accession>A0A9W9ZZ09</accession>
<dbReference type="EMBL" id="MU825422">
    <property type="protein sequence ID" value="KAJ7389995.1"/>
    <property type="molecule type" value="Genomic_DNA"/>
</dbReference>
<keyword evidence="3" id="KW-1185">Reference proteome</keyword>
<dbReference type="Proteomes" id="UP001163046">
    <property type="component" value="Unassembled WGS sequence"/>
</dbReference>
<reference evidence="2" key="1">
    <citation type="submission" date="2023-01" db="EMBL/GenBank/DDBJ databases">
        <title>Genome assembly of the deep-sea coral Lophelia pertusa.</title>
        <authorList>
            <person name="Herrera S."/>
            <person name="Cordes E."/>
        </authorList>
    </citation>
    <scope>NUCLEOTIDE SEQUENCE</scope>
    <source>
        <strain evidence="2">USNM1676648</strain>
        <tissue evidence="2">Polyp</tissue>
    </source>
</reference>
<protein>
    <submittedName>
        <fullName evidence="2">Uncharacterized protein</fullName>
    </submittedName>
</protein>
<evidence type="ECO:0000256" key="1">
    <source>
        <dbReference type="SAM" id="MobiDB-lite"/>
    </source>
</evidence>
<evidence type="ECO:0000313" key="3">
    <source>
        <dbReference type="Proteomes" id="UP001163046"/>
    </source>
</evidence>
<comment type="caution">
    <text evidence="2">The sequence shown here is derived from an EMBL/GenBank/DDBJ whole genome shotgun (WGS) entry which is preliminary data.</text>
</comment>
<sequence length="295" mass="32552">METECDFMEIDNNIASRLQIPSLHQQRDGDIPKGLPEGLPVPMLANFGHFENSDETESSFMSGGDVEAQEKPEESADSSEQGEENNESSLTVTVAETPETTQSVQEPYFEELQTLNVEVSLAEQEDSVENPKQNFAVQGGDLKVDTADLFSSFGEGHADIETIDSLFCGEGLAADSEDRTHHENYTTTGSCYVEPEKGEPDTKPSIVHDQNGVQGQITSTSVSIGTDPLFDTVNELPLRPSNPLNERENVNDFSPEGLFRVESPDREFVFVNRDGTAVQVEHRPPRHPLEDSDEF</sequence>
<evidence type="ECO:0000313" key="2">
    <source>
        <dbReference type="EMBL" id="KAJ7389995.1"/>
    </source>
</evidence>
<name>A0A9W9ZZ09_9CNID</name>
<feature type="compositionally biased region" description="Polar residues" evidence="1">
    <location>
        <begin position="90"/>
        <end position="105"/>
    </location>
</feature>
<feature type="compositionally biased region" description="Acidic residues" evidence="1">
    <location>
        <begin position="75"/>
        <end position="86"/>
    </location>
</feature>